<dbReference type="GO" id="GO:0005737">
    <property type="term" value="C:cytoplasm"/>
    <property type="evidence" value="ECO:0007669"/>
    <property type="project" value="UniProtKB-SubCell"/>
</dbReference>
<dbReference type="FunFam" id="2.40.50.140:FF:000042">
    <property type="entry name" value="Methionine--tRNA ligase"/>
    <property type="match status" value="1"/>
</dbReference>
<dbReference type="RefSeq" id="WP_145446637.1">
    <property type="nucleotide sequence ID" value="NZ_CP036280.1"/>
</dbReference>
<evidence type="ECO:0000256" key="15">
    <source>
        <dbReference type="ARBA" id="ARBA00047364"/>
    </source>
</evidence>
<comment type="catalytic activity">
    <reaction evidence="15">
        <text>tRNA(Met) + L-methionine + ATP = L-methionyl-tRNA(Met) + AMP + diphosphate</text>
        <dbReference type="Rhea" id="RHEA:13481"/>
        <dbReference type="Rhea" id="RHEA-COMP:9667"/>
        <dbReference type="Rhea" id="RHEA-COMP:9698"/>
        <dbReference type="ChEBI" id="CHEBI:30616"/>
        <dbReference type="ChEBI" id="CHEBI:33019"/>
        <dbReference type="ChEBI" id="CHEBI:57844"/>
        <dbReference type="ChEBI" id="CHEBI:78442"/>
        <dbReference type="ChEBI" id="CHEBI:78530"/>
        <dbReference type="ChEBI" id="CHEBI:456215"/>
        <dbReference type="EC" id="6.1.1.10"/>
    </reaction>
</comment>
<evidence type="ECO:0000313" key="19">
    <source>
        <dbReference type="Proteomes" id="UP000320386"/>
    </source>
</evidence>
<protein>
    <recommendedName>
        <fullName evidence="5">Methionine--tRNA ligase</fullName>
        <ecNumber evidence="4">6.1.1.10</ecNumber>
    </recommendedName>
    <alternativeName>
        <fullName evidence="14">Methionyl-tRNA synthetase</fullName>
    </alternativeName>
</protein>
<dbReference type="EC" id="6.1.1.10" evidence="4"/>
<gene>
    <name evidence="18" type="primary">metG_1</name>
    <name evidence="18" type="ORF">Pan265_23400</name>
</gene>
<evidence type="ECO:0000256" key="7">
    <source>
        <dbReference type="ARBA" id="ARBA00022555"/>
    </source>
</evidence>
<evidence type="ECO:0000256" key="14">
    <source>
        <dbReference type="ARBA" id="ARBA00030904"/>
    </source>
</evidence>
<reference evidence="18 19" key="1">
    <citation type="submission" date="2019-02" db="EMBL/GenBank/DDBJ databases">
        <title>Deep-cultivation of Planctomycetes and their phenomic and genomic characterization uncovers novel biology.</title>
        <authorList>
            <person name="Wiegand S."/>
            <person name="Jogler M."/>
            <person name="Boedeker C."/>
            <person name="Pinto D."/>
            <person name="Vollmers J."/>
            <person name="Rivas-Marin E."/>
            <person name="Kohn T."/>
            <person name="Peeters S.H."/>
            <person name="Heuer A."/>
            <person name="Rast P."/>
            <person name="Oberbeckmann S."/>
            <person name="Bunk B."/>
            <person name="Jeske O."/>
            <person name="Meyerdierks A."/>
            <person name="Storesund J.E."/>
            <person name="Kallscheuer N."/>
            <person name="Luecker S."/>
            <person name="Lage O.M."/>
            <person name="Pohl T."/>
            <person name="Merkel B.J."/>
            <person name="Hornburger P."/>
            <person name="Mueller R.-W."/>
            <person name="Bruemmer F."/>
            <person name="Labrenz M."/>
            <person name="Spormann A.M."/>
            <person name="Op den Camp H."/>
            <person name="Overmann J."/>
            <person name="Amann R."/>
            <person name="Jetten M.S.M."/>
            <person name="Mascher T."/>
            <person name="Medema M.H."/>
            <person name="Devos D.P."/>
            <person name="Kaster A.-K."/>
            <person name="Ovreas L."/>
            <person name="Rohde M."/>
            <person name="Galperin M.Y."/>
            <person name="Jogler C."/>
        </authorList>
    </citation>
    <scope>NUCLEOTIDE SEQUENCE [LARGE SCALE GENOMIC DNA]</scope>
    <source>
        <strain evidence="18 19">Pan265</strain>
    </source>
</reference>
<evidence type="ECO:0000256" key="13">
    <source>
        <dbReference type="ARBA" id="ARBA00023146"/>
    </source>
</evidence>
<dbReference type="InterPro" id="IPR051270">
    <property type="entry name" value="Tyrosine-tRNA_ligase_regulator"/>
</dbReference>
<dbReference type="InterPro" id="IPR002547">
    <property type="entry name" value="tRNA-bd_dom"/>
</dbReference>
<dbReference type="InterPro" id="IPR012340">
    <property type="entry name" value="NA-bd_OB-fold"/>
</dbReference>
<evidence type="ECO:0000256" key="2">
    <source>
        <dbReference type="ARBA" id="ARBA00004496"/>
    </source>
</evidence>
<keyword evidence="8 18" id="KW-0436">Ligase</keyword>
<accession>A0A518BZS9</accession>
<dbReference type="GO" id="GO:0005524">
    <property type="term" value="F:ATP binding"/>
    <property type="evidence" value="ECO:0007669"/>
    <property type="project" value="UniProtKB-KW"/>
</dbReference>
<keyword evidence="19" id="KW-1185">Reference proteome</keyword>
<dbReference type="Gene3D" id="2.40.50.140">
    <property type="entry name" value="Nucleic acid-binding proteins"/>
    <property type="match status" value="1"/>
</dbReference>
<comment type="subunit">
    <text evidence="3">Homodimer.</text>
</comment>
<keyword evidence="10" id="KW-0067">ATP-binding</keyword>
<keyword evidence="6" id="KW-0963">Cytoplasm</keyword>
<keyword evidence="7 16" id="KW-0820">tRNA-binding</keyword>
<evidence type="ECO:0000256" key="4">
    <source>
        <dbReference type="ARBA" id="ARBA00012838"/>
    </source>
</evidence>
<dbReference type="AlphaFoldDB" id="A0A518BZS9"/>
<dbReference type="KEGG" id="mcad:Pan265_23400"/>
<evidence type="ECO:0000259" key="17">
    <source>
        <dbReference type="PROSITE" id="PS50886"/>
    </source>
</evidence>
<evidence type="ECO:0000256" key="6">
    <source>
        <dbReference type="ARBA" id="ARBA00022490"/>
    </source>
</evidence>
<dbReference type="GO" id="GO:0000049">
    <property type="term" value="F:tRNA binding"/>
    <property type="evidence" value="ECO:0007669"/>
    <property type="project" value="UniProtKB-UniRule"/>
</dbReference>
<dbReference type="OrthoDB" id="9794564at2"/>
<dbReference type="PANTHER" id="PTHR11586:SF37">
    <property type="entry name" value="TRNA-BINDING DOMAIN-CONTAINING PROTEIN"/>
    <property type="match status" value="1"/>
</dbReference>
<keyword evidence="13" id="KW-0030">Aminoacyl-tRNA synthetase</keyword>
<keyword evidence="11 16" id="KW-0694">RNA-binding</keyword>
<evidence type="ECO:0000256" key="3">
    <source>
        <dbReference type="ARBA" id="ARBA00011738"/>
    </source>
</evidence>
<dbReference type="InterPro" id="IPR004495">
    <property type="entry name" value="Met-tRNA-synth_bsu_C"/>
</dbReference>
<sequence>MEFKPTITFDDFMKIDLRVATVIEAEAHPNADRLLKLQVDLGGEKRQICAGVRAFYQPEDLIGKQIIVVANLAPRTIRGEESNGMLLAASVEEDGQTKDVVLLTPRAEVTPGSTVG</sequence>
<dbReference type="EMBL" id="CP036280">
    <property type="protein sequence ID" value="QDU72474.1"/>
    <property type="molecule type" value="Genomic_DNA"/>
</dbReference>
<dbReference type="Proteomes" id="UP000320386">
    <property type="component" value="Chromosome"/>
</dbReference>
<dbReference type="GO" id="GO:0006431">
    <property type="term" value="P:methionyl-tRNA aminoacylation"/>
    <property type="evidence" value="ECO:0007669"/>
    <property type="project" value="InterPro"/>
</dbReference>
<evidence type="ECO:0000256" key="8">
    <source>
        <dbReference type="ARBA" id="ARBA00022598"/>
    </source>
</evidence>
<dbReference type="PANTHER" id="PTHR11586">
    <property type="entry name" value="TRNA-AMINOACYLATION COFACTOR ARC1 FAMILY MEMBER"/>
    <property type="match status" value="1"/>
</dbReference>
<keyword evidence="9" id="KW-0547">Nucleotide-binding</keyword>
<organism evidence="18 19">
    <name type="scientific">Mucisphaera calidilacus</name>
    <dbReference type="NCBI Taxonomy" id="2527982"/>
    <lineage>
        <taxon>Bacteria</taxon>
        <taxon>Pseudomonadati</taxon>
        <taxon>Planctomycetota</taxon>
        <taxon>Phycisphaerae</taxon>
        <taxon>Phycisphaerales</taxon>
        <taxon>Phycisphaeraceae</taxon>
        <taxon>Mucisphaera</taxon>
    </lineage>
</organism>
<evidence type="ECO:0000256" key="16">
    <source>
        <dbReference type="PROSITE-ProRule" id="PRU00209"/>
    </source>
</evidence>
<dbReference type="CDD" id="cd02800">
    <property type="entry name" value="tRNA_bind_EcMetRS_like"/>
    <property type="match status" value="1"/>
</dbReference>
<proteinExistence type="predicted"/>
<evidence type="ECO:0000256" key="11">
    <source>
        <dbReference type="ARBA" id="ARBA00022884"/>
    </source>
</evidence>
<evidence type="ECO:0000256" key="5">
    <source>
        <dbReference type="ARBA" id="ARBA00018753"/>
    </source>
</evidence>
<dbReference type="PROSITE" id="PS50886">
    <property type="entry name" value="TRBD"/>
    <property type="match status" value="1"/>
</dbReference>
<evidence type="ECO:0000313" key="18">
    <source>
        <dbReference type="EMBL" id="QDU72474.1"/>
    </source>
</evidence>
<evidence type="ECO:0000256" key="10">
    <source>
        <dbReference type="ARBA" id="ARBA00022840"/>
    </source>
</evidence>
<dbReference type="GO" id="GO:0004825">
    <property type="term" value="F:methionine-tRNA ligase activity"/>
    <property type="evidence" value="ECO:0007669"/>
    <property type="project" value="UniProtKB-EC"/>
</dbReference>
<keyword evidence="12" id="KW-0648">Protein biosynthesis</keyword>
<comment type="subcellular location">
    <subcellularLocation>
        <location evidence="2">Cytoplasm</location>
    </subcellularLocation>
</comment>
<dbReference type="SUPFAM" id="SSF50249">
    <property type="entry name" value="Nucleic acid-binding proteins"/>
    <property type="match status" value="1"/>
</dbReference>
<name>A0A518BZS9_9BACT</name>
<dbReference type="Pfam" id="PF01588">
    <property type="entry name" value="tRNA_bind"/>
    <property type="match status" value="1"/>
</dbReference>
<evidence type="ECO:0000256" key="1">
    <source>
        <dbReference type="ARBA" id="ARBA00003314"/>
    </source>
</evidence>
<evidence type="ECO:0000256" key="12">
    <source>
        <dbReference type="ARBA" id="ARBA00022917"/>
    </source>
</evidence>
<dbReference type="NCBIfam" id="TIGR00399">
    <property type="entry name" value="metG_C_term"/>
    <property type="match status" value="1"/>
</dbReference>
<feature type="domain" description="TRNA-binding" evidence="17">
    <location>
        <begin position="11"/>
        <end position="116"/>
    </location>
</feature>
<comment type="function">
    <text evidence="1">Is required not only for elongation of protein synthesis but also for the initiation of all mRNA translation through initiator tRNA(fMet) aminoacylation.</text>
</comment>
<evidence type="ECO:0000256" key="9">
    <source>
        <dbReference type="ARBA" id="ARBA00022741"/>
    </source>
</evidence>